<accession>A0A371YSJ1</accession>
<proteinExistence type="predicted"/>
<evidence type="ECO:0000313" key="4">
    <source>
        <dbReference type="Proteomes" id="UP001595455"/>
    </source>
</evidence>
<gene>
    <name evidence="1" type="ORF">ACFODO_22625</name>
    <name evidence="2" type="ORF">C9E89_005630</name>
</gene>
<dbReference type="Proteomes" id="UP001595455">
    <property type="component" value="Unassembled WGS sequence"/>
</dbReference>
<evidence type="ECO:0000313" key="3">
    <source>
        <dbReference type="Proteomes" id="UP000240957"/>
    </source>
</evidence>
<dbReference type="Proteomes" id="UP000240957">
    <property type="component" value="Unassembled WGS sequence"/>
</dbReference>
<dbReference type="RefSeq" id="WP_107007291.1">
    <property type="nucleotide sequence ID" value="NZ_JBHRSF010000160.1"/>
</dbReference>
<dbReference type="AlphaFoldDB" id="A0A371YSJ1"/>
<dbReference type="EMBL" id="JBHRSF010000160">
    <property type="protein sequence ID" value="MFC2997993.1"/>
    <property type="molecule type" value="Genomic_DNA"/>
</dbReference>
<evidence type="ECO:0000313" key="2">
    <source>
        <dbReference type="EMBL" id="RFC84412.1"/>
    </source>
</evidence>
<reference evidence="1" key="4">
    <citation type="submission" date="2024-09" db="EMBL/GenBank/DDBJ databases">
        <authorList>
            <person name="Sun Q."/>
            <person name="Mori K."/>
        </authorList>
    </citation>
    <scope>NUCLEOTIDE SEQUENCE</scope>
    <source>
        <strain evidence="1">KCTC 62575</strain>
    </source>
</reference>
<dbReference type="OrthoDB" id="6693416at2"/>
<sequence>MSIKVHVKDDDLDLALEQLRIKSYYLTTHHWYKKCHAYHEKPPSKKRKTTDMKLLIGHCQVLEDDPLAERLDIHLEQHYLKINQKP</sequence>
<keyword evidence="4" id="KW-1185">Reference proteome</keyword>
<evidence type="ECO:0000313" key="1">
    <source>
        <dbReference type="EMBL" id="MFC2997993.1"/>
    </source>
</evidence>
<reference evidence="2 3" key="2">
    <citation type="submission" date="2018-08" db="EMBL/GenBank/DDBJ databases">
        <title>The draft genome of Acinetobacter sichuanensis strain WCHAc060041.</title>
        <authorList>
            <person name="Qin J."/>
            <person name="Feng Y."/>
            <person name="Zong Z."/>
        </authorList>
    </citation>
    <scope>NUCLEOTIDE SEQUENCE [LARGE SCALE GENOMIC DNA]</scope>
    <source>
        <strain evidence="2 3">WCHAc060041</strain>
    </source>
</reference>
<dbReference type="EMBL" id="PYIX02000006">
    <property type="protein sequence ID" value="RFC84412.1"/>
    <property type="molecule type" value="Genomic_DNA"/>
</dbReference>
<name>A0A371YSJ1_9GAMM</name>
<comment type="caution">
    <text evidence="2">The sequence shown here is derived from an EMBL/GenBank/DDBJ whole genome shotgun (WGS) entry which is preliminary data.</text>
</comment>
<reference evidence="4" key="3">
    <citation type="journal article" date="2019" name="Int. J. Syst. Evol. Microbiol.">
        <title>The Global Catalogue of Microorganisms (GCM) 10K type strain sequencing project: providing services to taxonomists for standard genome sequencing and annotation.</title>
        <authorList>
            <consortium name="The Broad Institute Genomics Platform"/>
            <consortium name="The Broad Institute Genome Sequencing Center for Infectious Disease"/>
            <person name="Wu L."/>
            <person name="Ma J."/>
        </authorList>
    </citation>
    <scope>NUCLEOTIDE SEQUENCE [LARGE SCALE GENOMIC DNA]</scope>
    <source>
        <strain evidence="4">KCTC 62575</strain>
    </source>
</reference>
<reference evidence="1" key="1">
    <citation type="journal article" date="2014" name="Int. J. Syst. Evol. Microbiol.">
        <title>Complete genome of a new Firmicutes species belonging to the dominant human colonic microbiota ('Ruminococcus bicirculans') reveals two chromosomes and a selective capacity to utilize plant glucans.</title>
        <authorList>
            <consortium name="NISC Comparative Sequencing Program"/>
            <person name="Wegmann U."/>
            <person name="Louis P."/>
            <person name="Goesmann A."/>
            <person name="Henrissat B."/>
            <person name="Duncan S.H."/>
            <person name="Flint H.J."/>
        </authorList>
    </citation>
    <scope>NUCLEOTIDE SEQUENCE</scope>
    <source>
        <strain evidence="1">KCTC 62575</strain>
    </source>
</reference>
<protein>
    <submittedName>
        <fullName evidence="2">Uncharacterized protein</fullName>
    </submittedName>
</protein>
<organism evidence="2 3">
    <name type="scientific">Acinetobacter sichuanensis</name>
    <dbReference type="NCBI Taxonomy" id="2136183"/>
    <lineage>
        <taxon>Bacteria</taxon>
        <taxon>Pseudomonadati</taxon>
        <taxon>Pseudomonadota</taxon>
        <taxon>Gammaproteobacteria</taxon>
        <taxon>Moraxellales</taxon>
        <taxon>Moraxellaceae</taxon>
        <taxon>Acinetobacter</taxon>
    </lineage>
</organism>